<sequence>MGACLACCIKPDSRALLNVRPKKRTARSKTKTTSSSSRDYWTGVCDMENSAVQSQGSMSSINISIQAADTHAGVSSSNPPTEFVNHGLNLWNQTRQRWVGSKKQTSKGQQTRDPKLSNNGFCIVDSFWPCSWNTTYESLLGSNKPFSQPVPLAEMVDFLVDIWEQDGMYD</sequence>
<reference evidence="2" key="1">
    <citation type="submission" date="2024-03" db="EMBL/GenBank/DDBJ databases">
        <title>WGS assembly of Saponaria officinalis var. Norfolk2.</title>
        <authorList>
            <person name="Jenkins J."/>
            <person name="Shu S."/>
            <person name="Grimwood J."/>
            <person name="Barry K."/>
            <person name="Goodstein D."/>
            <person name="Schmutz J."/>
            <person name="Leebens-Mack J."/>
            <person name="Osbourn A."/>
        </authorList>
    </citation>
    <scope>NUCLEOTIDE SEQUENCE [LARGE SCALE GENOMIC DNA]</scope>
    <source>
        <strain evidence="2">JIC</strain>
    </source>
</reference>
<evidence type="ECO:0000313" key="2">
    <source>
        <dbReference type="EMBL" id="KAK9677207.1"/>
    </source>
</evidence>
<protein>
    <recommendedName>
        <fullName evidence="1">Gag1-like clamp domain-containing protein</fullName>
    </recommendedName>
</protein>
<dbReference type="PANTHER" id="PTHR33373:SF1">
    <property type="entry name" value="DUF4050 DOMAIN-CONTAINING PROTEIN"/>
    <property type="match status" value="1"/>
</dbReference>
<dbReference type="Proteomes" id="UP001443914">
    <property type="component" value="Unassembled WGS sequence"/>
</dbReference>
<dbReference type="PANTHER" id="PTHR33373">
    <property type="entry name" value="OS07G0479600 PROTEIN"/>
    <property type="match status" value="1"/>
</dbReference>
<accession>A0AAW1HKE1</accession>
<comment type="caution">
    <text evidence="2">The sequence shown here is derived from an EMBL/GenBank/DDBJ whole genome shotgun (WGS) entry which is preliminary data.</text>
</comment>
<name>A0AAW1HKE1_SAPOF</name>
<feature type="domain" description="Gag1-like clamp" evidence="1">
    <location>
        <begin position="46"/>
        <end position="170"/>
    </location>
</feature>
<keyword evidence="3" id="KW-1185">Reference proteome</keyword>
<dbReference type="AlphaFoldDB" id="A0AAW1HKE1"/>
<dbReference type="Pfam" id="PF13259">
    <property type="entry name" value="clamp_Gag1-like"/>
    <property type="match status" value="1"/>
</dbReference>
<gene>
    <name evidence="2" type="ORF">RND81_11G128000</name>
</gene>
<evidence type="ECO:0000259" key="1">
    <source>
        <dbReference type="Pfam" id="PF13259"/>
    </source>
</evidence>
<proteinExistence type="predicted"/>
<evidence type="ECO:0000313" key="3">
    <source>
        <dbReference type="Proteomes" id="UP001443914"/>
    </source>
</evidence>
<dbReference type="InterPro" id="IPR025124">
    <property type="entry name" value="Gag1-like_clamp"/>
</dbReference>
<organism evidence="2 3">
    <name type="scientific">Saponaria officinalis</name>
    <name type="common">Common soapwort</name>
    <name type="synonym">Lychnis saponaria</name>
    <dbReference type="NCBI Taxonomy" id="3572"/>
    <lineage>
        <taxon>Eukaryota</taxon>
        <taxon>Viridiplantae</taxon>
        <taxon>Streptophyta</taxon>
        <taxon>Embryophyta</taxon>
        <taxon>Tracheophyta</taxon>
        <taxon>Spermatophyta</taxon>
        <taxon>Magnoliopsida</taxon>
        <taxon>eudicotyledons</taxon>
        <taxon>Gunneridae</taxon>
        <taxon>Pentapetalae</taxon>
        <taxon>Caryophyllales</taxon>
        <taxon>Caryophyllaceae</taxon>
        <taxon>Caryophylleae</taxon>
        <taxon>Saponaria</taxon>
    </lineage>
</organism>
<dbReference type="EMBL" id="JBDFQZ010000011">
    <property type="protein sequence ID" value="KAK9677207.1"/>
    <property type="molecule type" value="Genomic_DNA"/>
</dbReference>